<evidence type="ECO:0000313" key="3">
    <source>
        <dbReference type="Proteomes" id="UP000297814"/>
    </source>
</evidence>
<keyword evidence="3" id="KW-1185">Reference proteome</keyword>
<feature type="transmembrane region" description="Helical" evidence="1">
    <location>
        <begin position="96"/>
        <end position="116"/>
    </location>
</feature>
<comment type="caution">
    <text evidence="2">The sequence shown here is derived from an EMBL/GenBank/DDBJ whole genome shotgun (WGS) entry which is preliminary data.</text>
</comment>
<keyword evidence="1" id="KW-0812">Transmembrane</keyword>
<gene>
    <name evidence="2" type="ORF">BHYA_0005g01040</name>
</gene>
<evidence type="ECO:0000256" key="1">
    <source>
        <dbReference type="SAM" id="Phobius"/>
    </source>
</evidence>
<keyword evidence="1" id="KW-0472">Membrane</keyword>
<accession>A0A4Z1H1V5</accession>
<protein>
    <submittedName>
        <fullName evidence="2">Uncharacterized protein</fullName>
    </submittedName>
</protein>
<evidence type="ECO:0000313" key="2">
    <source>
        <dbReference type="EMBL" id="TGO42838.1"/>
    </source>
</evidence>
<dbReference type="AlphaFoldDB" id="A0A4Z1H1V5"/>
<reference evidence="2 3" key="1">
    <citation type="submission" date="2017-12" db="EMBL/GenBank/DDBJ databases">
        <title>Comparative genomics of Botrytis spp.</title>
        <authorList>
            <person name="Valero-Jimenez C.A."/>
            <person name="Tapia P."/>
            <person name="Veloso J."/>
            <person name="Silva-Moreno E."/>
            <person name="Staats M."/>
            <person name="Valdes J.H."/>
            <person name="Van Kan J.A.L."/>
        </authorList>
    </citation>
    <scope>NUCLEOTIDE SEQUENCE [LARGE SCALE GENOMIC DNA]</scope>
    <source>
        <strain evidence="2 3">Bh0001</strain>
    </source>
</reference>
<name>A0A4Z1H1V5_9HELO</name>
<sequence length="246" mass="27482">MNNLGNSASTTSAAVKQNLRPPTASLGVGNLTVASLPQGQPQPQTPVTSSSTIVYQFAPPCGRTANVFFQYHAPVSNINLIVNCVKFLACWDCGPIRTIIAIVAIIIGTVVSYFTMKMAIWTATKDYIEHFQAEEETQRHLKILESISGEGSARAWAAKWTRDQRHQDSFDPFLDRNTKYVEFLDNNDQNDDIRFNTAYIFGDNPRDLETLKSKKDEGSSEGNNLKGDDKILAQMITISFIQYRNH</sequence>
<keyword evidence="1" id="KW-1133">Transmembrane helix</keyword>
<dbReference type="EMBL" id="PQXK01000005">
    <property type="protein sequence ID" value="TGO42838.1"/>
    <property type="molecule type" value="Genomic_DNA"/>
</dbReference>
<proteinExistence type="predicted"/>
<dbReference type="Proteomes" id="UP000297814">
    <property type="component" value="Unassembled WGS sequence"/>
</dbReference>
<organism evidence="2 3">
    <name type="scientific">Botrytis hyacinthi</name>
    <dbReference type="NCBI Taxonomy" id="278943"/>
    <lineage>
        <taxon>Eukaryota</taxon>
        <taxon>Fungi</taxon>
        <taxon>Dikarya</taxon>
        <taxon>Ascomycota</taxon>
        <taxon>Pezizomycotina</taxon>
        <taxon>Leotiomycetes</taxon>
        <taxon>Helotiales</taxon>
        <taxon>Sclerotiniaceae</taxon>
        <taxon>Botrytis</taxon>
    </lineage>
</organism>